<gene>
    <name evidence="1" type="ORF">JOB18_005047</name>
</gene>
<sequence>MRKRWRASGGGRAVTARRVEYEHKRHLENVMESCRGVRKGEDKPSQITSNKEEVGASCVFWVAAEQCEGKRGWILRLQKDEITDEQMPANEVLTGRRTNVVSNSNFLKQTLPPAAPDYSSLVGAAERRPTRRLSLRFPHIVAFDSGRGGEDGVGGGSRRDSVPLKRIPLVSNSAQGNTRRVVRKILKATDCELFYICMYVLKKNIQHRQCLHYFCVSPQHPREICRERSSTVVVGGACNSITSQVAATESSRRREKLDVKQTSRSIMALLSEWRLKTINIQHV</sequence>
<dbReference type="AlphaFoldDB" id="A0AAV6Q2Q1"/>
<dbReference type="EMBL" id="JAGKHQ010000019">
    <property type="protein sequence ID" value="KAG7481787.1"/>
    <property type="molecule type" value="Genomic_DNA"/>
</dbReference>
<accession>A0AAV6Q2Q1</accession>
<dbReference type="Proteomes" id="UP000693946">
    <property type="component" value="Linkage Group LG7"/>
</dbReference>
<evidence type="ECO:0000313" key="1">
    <source>
        <dbReference type="EMBL" id="KAG7481787.1"/>
    </source>
</evidence>
<organism evidence="1 2">
    <name type="scientific">Solea senegalensis</name>
    <name type="common">Senegalese sole</name>
    <dbReference type="NCBI Taxonomy" id="28829"/>
    <lineage>
        <taxon>Eukaryota</taxon>
        <taxon>Metazoa</taxon>
        <taxon>Chordata</taxon>
        <taxon>Craniata</taxon>
        <taxon>Vertebrata</taxon>
        <taxon>Euteleostomi</taxon>
        <taxon>Actinopterygii</taxon>
        <taxon>Neopterygii</taxon>
        <taxon>Teleostei</taxon>
        <taxon>Neoteleostei</taxon>
        <taxon>Acanthomorphata</taxon>
        <taxon>Carangaria</taxon>
        <taxon>Pleuronectiformes</taxon>
        <taxon>Pleuronectoidei</taxon>
        <taxon>Soleidae</taxon>
        <taxon>Solea</taxon>
    </lineage>
</organism>
<comment type="caution">
    <text evidence="1">The sequence shown here is derived from an EMBL/GenBank/DDBJ whole genome shotgun (WGS) entry which is preliminary data.</text>
</comment>
<reference evidence="1 2" key="1">
    <citation type="journal article" date="2021" name="Sci. Rep.">
        <title>Chromosome anchoring in Senegalese sole (Solea senegalensis) reveals sex-associated markers and genome rearrangements in flatfish.</title>
        <authorList>
            <person name="Guerrero-Cozar I."/>
            <person name="Gomez-Garrido J."/>
            <person name="Berbel C."/>
            <person name="Martinez-Blanch J.F."/>
            <person name="Alioto T."/>
            <person name="Claros M.G."/>
            <person name="Gagnaire P.A."/>
            <person name="Manchado M."/>
        </authorList>
    </citation>
    <scope>NUCLEOTIDE SEQUENCE [LARGE SCALE GENOMIC DNA]</scope>
    <source>
        <strain evidence="1">Sse05_10M</strain>
    </source>
</reference>
<keyword evidence="2" id="KW-1185">Reference proteome</keyword>
<protein>
    <submittedName>
        <fullName evidence="1">Uncharacterized protein</fullName>
    </submittedName>
</protein>
<name>A0AAV6Q2Q1_SOLSE</name>
<proteinExistence type="predicted"/>
<evidence type="ECO:0000313" key="2">
    <source>
        <dbReference type="Proteomes" id="UP000693946"/>
    </source>
</evidence>